<organism evidence="1 2">
    <name type="scientific">Bugula neritina</name>
    <name type="common">Brown bryozoan</name>
    <name type="synonym">Sertularia neritina</name>
    <dbReference type="NCBI Taxonomy" id="10212"/>
    <lineage>
        <taxon>Eukaryota</taxon>
        <taxon>Metazoa</taxon>
        <taxon>Spiralia</taxon>
        <taxon>Lophotrochozoa</taxon>
        <taxon>Bryozoa</taxon>
        <taxon>Gymnolaemata</taxon>
        <taxon>Cheilostomatida</taxon>
        <taxon>Flustrina</taxon>
        <taxon>Buguloidea</taxon>
        <taxon>Bugulidae</taxon>
        <taxon>Bugula</taxon>
    </lineage>
</organism>
<dbReference type="InterPro" id="IPR027417">
    <property type="entry name" value="P-loop_NTPase"/>
</dbReference>
<proteinExistence type="predicted"/>
<evidence type="ECO:0000313" key="2">
    <source>
        <dbReference type="Proteomes" id="UP000593567"/>
    </source>
</evidence>
<dbReference type="GO" id="GO:0004842">
    <property type="term" value="F:ubiquitin-protein transferase activity"/>
    <property type="evidence" value="ECO:0007669"/>
    <property type="project" value="InterPro"/>
</dbReference>
<dbReference type="SUPFAM" id="SSF52540">
    <property type="entry name" value="P-loop containing nucleoside triphosphate hydrolases"/>
    <property type="match status" value="1"/>
</dbReference>
<dbReference type="InterPro" id="IPR031248">
    <property type="entry name" value="RNF213"/>
</dbReference>
<evidence type="ECO:0000313" key="1">
    <source>
        <dbReference type="EMBL" id="KAF6025990.1"/>
    </source>
</evidence>
<dbReference type="AlphaFoldDB" id="A0A7J7JI83"/>
<comment type="caution">
    <text evidence="1">The sequence shown here is derived from an EMBL/GenBank/DDBJ whole genome shotgun (WGS) entry which is preliminary data.</text>
</comment>
<sequence>MLAKIDEVILWYNRGQIPTRHLVYKVKALSQSLLSLVWDFGTLNSASSQSVSRTLKRNVEDVYIHKMMETFNQANQSNPEELSFGHQAAVMADIDECSFVSLRDVQRLLVVAGWFYSHRNLIFPAIDGLAHESSYELNSDDEEEQTPTINPNGDYTTRSLVLAIGVCYVVRLEDSTRTAYAEFIKEKIETLIGDGPSKNLYKMSGSDFLFHQLDLCQDMFINEVMNVEVYKNIAKSKALKENVFMMIVSIQNRIPLFLVGKPGSSKSLSTKVVINAMKGKSSESSIFREMKRAYMVSFQCTRHTTSVGIGSVFNHCADFQEGQDLSAFVSVVVLDNIQLAEYSENMPLKTLHLLLEDGCEGNSIAPEPSYMKCAFVGISNWALDPTKMNRGLFVQRGTPKPLELEQIAKY</sequence>
<protein>
    <submittedName>
        <fullName evidence="1">Uncharacterized protein</fullName>
    </submittedName>
</protein>
<dbReference type="Proteomes" id="UP000593567">
    <property type="component" value="Unassembled WGS sequence"/>
</dbReference>
<dbReference type="EMBL" id="VXIV02002379">
    <property type="protein sequence ID" value="KAF6025990.1"/>
    <property type="molecule type" value="Genomic_DNA"/>
</dbReference>
<accession>A0A7J7JI83</accession>
<reference evidence="1" key="1">
    <citation type="submission" date="2020-06" db="EMBL/GenBank/DDBJ databases">
        <title>Draft genome of Bugula neritina, a colonial animal packing powerful symbionts and potential medicines.</title>
        <authorList>
            <person name="Rayko M."/>
        </authorList>
    </citation>
    <scope>NUCLEOTIDE SEQUENCE [LARGE SCALE GENOMIC DNA]</scope>
    <source>
        <strain evidence="1">Kwan_BN1</strain>
    </source>
</reference>
<dbReference type="OrthoDB" id="2423195at2759"/>
<dbReference type="PANTHER" id="PTHR22605:SF16">
    <property type="entry name" value="E3 UBIQUITIN-PROTEIN LIGASE RNF213"/>
    <property type="match status" value="1"/>
</dbReference>
<name>A0A7J7JI83_BUGNE</name>
<dbReference type="PANTHER" id="PTHR22605">
    <property type="entry name" value="RZ-TYPE DOMAIN-CONTAINING PROTEIN"/>
    <property type="match status" value="1"/>
</dbReference>
<dbReference type="GO" id="GO:0016887">
    <property type="term" value="F:ATP hydrolysis activity"/>
    <property type="evidence" value="ECO:0007669"/>
    <property type="project" value="InterPro"/>
</dbReference>
<dbReference type="Gene3D" id="3.40.50.300">
    <property type="entry name" value="P-loop containing nucleotide triphosphate hydrolases"/>
    <property type="match status" value="1"/>
</dbReference>
<keyword evidence="2" id="KW-1185">Reference proteome</keyword>
<gene>
    <name evidence="1" type="ORF">EB796_015700</name>
</gene>